<dbReference type="Proteomes" id="UP000694941">
    <property type="component" value="Unplaced"/>
</dbReference>
<evidence type="ECO:0000256" key="5">
    <source>
        <dbReference type="ARBA" id="ARBA00023315"/>
    </source>
</evidence>
<dbReference type="Gene3D" id="3.40.47.10">
    <property type="match status" value="1"/>
</dbReference>
<comment type="similarity">
    <text evidence="1">Belongs to the thiolase-like superfamily. Thiolase family.</text>
</comment>
<dbReference type="Pfam" id="PF00108">
    <property type="entry name" value="Thiolase_N"/>
    <property type="match status" value="1"/>
</dbReference>
<keyword evidence="3" id="KW-0276">Fatty acid metabolism</keyword>
<evidence type="ECO:0000256" key="1">
    <source>
        <dbReference type="ARBA" id="ARBA00010982"/>
    </source>
</evidence>
<keyword evidence="4" id="KW-0443">Lipid metabolism</keyword>
<evidence type="ECO:0000256" key="4">
    <source>
        <dbReference type="ARBA" id="ARBA00023098"/>
    </source>
</evidence>
<keyword evidence="2" id="KW-0808">Transferase</keyword>
<protein>
    <submittedName>
        <fullName evidence="8">LOW QUALITY PROTEIN: trifunctional enzyme subunit beta, mitochondrial-like</fullName>
    </submittedName>
</protein>
<dbReference type="CDD" id="cd00751">
    <property type="entry name" value="thiolase"/>
    <property type="match status" value="1"/>
</dbReference>
<evidence type="ECO:0000313" key="7">
    <source>
        <dbReference type="Proteomes" id="UP000694941"/>
    </source>
</evidence>
<evidence type="ECO:0000259" key="6">
    <source>
        <dbReference type="Pfam" id="PF00108"/>
    </source>
</evidence>
<dbReference type="InterPro" id="IPR016039">
    <property type="entry name" value="Thiolase-like"/>
</dbReference>
<dbReference type="RefSeq" id="XP_013781096.2">
    <property type="nucleotide sequence ID" value="XM_013925642.2"/>
</dbReference>
<evidence type="ECO:0000313" key="8">
    <source>
        <dbReference type="RefSeq" id="XP_013781096.2"/>
    </source>
</evidence>
<dbReference type="InterPro" id="IPR020616">
    <property type="entry name" value="Thiolase_N"/>
</dbReference>
<accession>A0ABM1BFR0</accession>
<dbReference type="SUPFAM" id="SSF53901">
    <property type="entry name" value="Thiolase-like"/>
    <property type="match status" value="1"/>
</dbReference>
<keyword evidence="7" id="KW-1185">Reference proteome</keyword>
<dbReference type="PANTHER" id="PTHR18919:SF153">
    <property type="entry name" value="TRIFUNCTIONAL ENZYME SUBUNIT BETA, MITOCHONDRIAL"/>
    <property type="match status" value="1"/>
</dbReference>
<organism evidence="7 8">
    <name type="scientific">Limulus polyphemus</name>
    <name type="common">Atlantic horseshoe crab</name>
    <dbReference type="NCBI Taxonomy" id="6850"/>
    <lineage>
        <taxon>Eukaryota</taxon>
        <taxon>Metazoa</taxon>
        <taxon>Ecdysozoa</taxon>
        <taxon>Arthropoda</taxon>
        <taxon>Chelicerata</taxon>
        <taxon>Merostomata</taxon>
        <taxon>Xiphosura</taxon>
        <taxon>Limulidae</taxon>
        <taxon>Limulus</taxon>
    </lineage>
</organism>
<evidence type="ECO:0000256" key="3">
    <source>
        <dbReference type="ARBA" id="ARBA00022832"/>
    </source>
</evidence>
<name>A0ABM1BFR0_LIMPO</name>
<feature type="domain" description="Thiolase N-terminal" evidence="6">
    <location>
        <begin position="51"/>
        <end position="309"/>
    </location>
</feature>
<dbReference type="PANTHER" id="PTHR18919">
    <property type="entry name" value="ACETYL-COA C-ACYLTRANSFERASE"/>
    <property type="match status" value="1"/>
</dbReference>
<proteinExistence type="inferred from homology"/>
<dbReference type="GeneID" id="106465415"/>
<dbReference type="InterPro" id="IPR020615">
    <property type="entry name" value="Thiolase_acyl_enz_int_AS"/>
</dbReference>
<dbReference type="PROSITE" id="PS00098">
    <property type="entry name" value="THIOLASE_1"/>
    <property type="match status" value="1"/>
</dbReference>
<evidence type="ECO:0000256" key="2">
    <source>
        <dbReference type="ARBA" id="ARBA00022679"/>
    </source>
</evidence>
<keyword evidence="5" id="KW-0012">Acyltransferase</keyword>
<dbReference type="InterPro" id="IPR002155">
    <property type="entry name" value="Thiolase"/>
</dbReference>
<reference evidence="8" key="1">
    <citation type="submission" date="2025-08" db="UniProtKB">
        <authorList>
            <consortium name="RefSeq"/>
        </authorList>
    </citation>
    <scope>IDENTIFICATION</scope>
    <source>
        <tissue evidence="8">Muscle</tissue>
    </source>
</reference>
<gene>
    <name evidence="8" type="primary">LOC106465415</name>
</gene>
<sequence length="322" mass="34910">MASLLWRAVPLVCHQTRFNVVRCISTSQQLPTNKTPPGGKKSLEKPGIKNVVLVEGARTPFLMSQTNYKDLMANDLMRHALLSVVRKAGIKKELVDYIIVGTVIQEVRTSNIAREAALAAGFSDKTPAHTVTQACISSNQSVNTAMNLLATGHCEVAIAGGVDYMSDVPIRLSRPMRKLMLSANKAKSLGKKVGLLMKLRPKYFVPELPAVAEFSTNETMGESGDRLAASFGISRREQDEFALRSHTLADKATKGGSLEDLTPLTVPGTELPVARDNGIRVSTLEQMAKLKPAFIRPNGTVTAANASFLVCGNILYSKLLYK</sequence>